<dbReference type="HOGENOM" id="CLU_2622665_0_0_1"/>
<dbReference type="RefSeq" id="XP_002796323.2">
    <property type="nucleotide sequence ID" value="XM_002796277.2"/>
</dbReference>
<organism evidence="1 2">
    <name type="scientific">Paracoccidioides lutzii (strain ATCC MYA-826 / Pb01)</name>
    <name type="common">Paracoccidioides brasiliensis</name>
    <dbReference type="NCBI Taxonomy" id="502779"/>
    <lineage>
        <taxon>Eukaryota</taxon>
        <taxon>Fungi</taxon>
        <taxon>Dikarya</taxon>
        <taxon>Ascomycota</taxon>
        <taxon>Pezizomycotina</taxon>
        <taxon>Eurotiomycetes</taxon>
        <taxon>Eurotiomycetidae</taxon>
        <taxon>Onygenales</taxon>
        <taxon>Ajellomycetaceae</taxon>
        <taxon>Paracoccidioides</taxon>
    </lineage>
</organism>
<dbReference type="KEGG" id="pbl:PAAG_11261"/>
<proteinExistence type="predicted"/>
<keyword evidence="2" id="KW-1185">Reference proteome</keyword>
<dbReference type="Proteomes" id="UP000002059">
    <property type="component" value="Partially assembled WGS sequence"/>
</dbReference>
<name>A0A0A2V302_PARBA</name>
<dbReference type="VEuPathDB" id="FungiDB:PAAG_11261"/>
<dbReference type="GeneID" id="9099610"/>
<accession>A0A0A2V302</accession>
<dbReference type="AlphaFoldDB" id="A0A0A2V302"/>
<reference evidence="1 2" key="1">
    <citation type="journal article" date="2011" name="PLoS Genet.">
        <title>Comparative genomic analysis of human fungal pathogens causing paracoccidioidomycosis.</title>
        <authorList>
            <person name="Desjardins C.A."/>
            <person name="Champion M.D."/>
            <person name="Holder J.W."/>
            <person name="Muszewska A."/>
            <person name="Goldberg J."/>
            <person name="Bailao A.M."/>
            <person name="Brigido M.M."/>
            <person name="Ferreira M.E."/>
            <person name="Garcia A.M."/>
            <person name="Grynberg M."/>
            <person name="Gujja S."/>
            <person name="Heiman D.I."/>
            <person name="Henn M.R."/>
            <person name="Kodira C.D."/>
            <person name="Leon-Narvaez H."/>
            <person name="Longo L.V."/>
            <person name="Ma L.J."/>
            <person name="Malavazi I."/>
            <person name="Matsuo A.L."/>
            <person name="Morais F.V."/>
            <person name="Pereira M."/>
            <person name="Rodriguez-Brito S."/>
            <person name="Sakthikumar S."/>
            <person name="Salem-Izacc S.M."/>
            <person name="Sykes S.M."/>
            <person name="Teixeira M.M."/>
            <person name="Vallejo M.C."/>
            <person name="Walter M.E."/>
            <person name="Yandava C."/>
            <person name="Young S."/>
            <person name="Zeng Q."/>
            <person name="Zucker J."/>
            <person name="Felipe M.S."/>
            <person name="Goldman G.H."/>
            <person name="Haas B.J."/>
            <person name="McEwen J.G."/>
            <person name="Nino-Vega G."/>
            <person name="Puccia R."/>
            <person name="San-Blas G."/>
            <person name="Soares C.M."/>
            <person name="Birren B.W."/>
            <person name="Cuomo C.A."/>
        </authorList>
    </citation>
    <scope>NUCLEOTIDE SEQUENCE [LARGE SCALE GENOMIC DNA]</scope>
    <source>
        <strain evidence="2">ATCC MYA-826 / Pb01</strain>
    </source>
</reference>
<gene>
    <name evidence="1" type="ORF">PAAG_11261</name>
</gene>
<sequence length="78" mass="8709">MFAIHLPSVGTSGSPKHRAGGWVELKGVVDSQGWSLEEMKPNQSFLAHSVASDIWCLSELEWKEFWLPLQCKQAAIVK</sequence>
<evidence type="ECO:0000313" key="1">
    <source>
        <dbReference type="EMBL" id="KGQ01873.1"/>
    </source>
</evidence>
<dbReference type="EMBL" id="KN293994">
    <property type="protein sequence ID" value="KGQ01873.1"/>
    <property type="molecule type" value="Genomic_DNA"/>
</dbReference>
<protein>
    <submittedName>
        <fullName evidence="1">Uncharacterized protein</fullName>
    </submittedName>
</protein>
<evidence type="ECO:0000313" key="2">
    <source>
        <dbReference type="Proteomes" id="UP000002059"/>
    </source>
</evidence>